<dbReference type="Proteomes" id="UP000001446">
    <property type="component" value="Chromosome"/>
</dbReference>
<reference evidence="1" key="1">
    <citation type="submission" date="2009-12" db="EMBL/GenBank/DDBJ databases">
        <title>Complete sequence of Dickeya dadantii Ech586.</title>
        <authorList>
            <consortium name="US DOE Joint Genome Institute"/>
            <person name="Lucas S."/>
            <person name="Copeland A."/>
            <person name="Lapidus A."/>
            <person name="Glavina del Rio T."/>
            <person name="Tice H."/>
            <person name="Bruce D."/>
            <person name="Goodwin L."/>
            <person name="Pitluck S."/>
            <person name="Munk A.C."/>
            <person name="Brettin T."/>
            <person name="Detter J.C."/>
            <person name="Han C."/>
            <person name="Tapia R."/>
            <person name="Larimer F."/>
            <person name="Land M."/>
            <person name="Hauser L."/>
            <person name="Kyrpides N."/>
            <person name="Mikhailova N."/>
            <person name="Balakrishnan V."/>
            <person name="Glasner J."/>
            <person name="Perna N.T."/>
        </authorList>
    </citation>
    <scope>NUCLEOTIDE SEQUENCE [LARGE SCALE GENOMIC DNA]</scope>
    <source>
        <strain evidence="1">Ech586</strain>
    </source>
</reference>
<gene>
    <name evidence="1" type="ordered locus">Dd586_0787</name>
</gene>
<dbReference type="InterPro" id="IPR038714">
    <property type="entry name" value="YfeY-like_sf"/>
</dbReference>
<name>D2BT38_DICZ5</name>
<dbReference type="AlphaFoldDB" id="D2BT38"/>
<dbReference type="Gene3D" id="2.60.460.10">
    <property type="entry name" value="protein yfey like domain"/>
    <property type="match status" value="1"/>
</dbReference>
<dbReference type="HOGENOM" id="CLU_117171_0_0_6"/>
<evidence type="ECO:0000313" key="2">
    <source>
        <dbReference type="Proteomes" id="UP000001446"/>
    </source>
</evidence>
<evidence type="ECO:0000313" key="1">
    <source>
        <dbReference type="EMBL" id="ACZ75675.1"/>
    </source>
</evidence>
<organism evidence="1 2">
    <name type="scientific">Dickeya zeae (strain Ech586)</name>
    <name type="common">Dickeya dadantii (strain Ech586)</name>
    <dbReference type="NCBI Taxonomy" id="590409"/>
    <lineage>
        <taxon>Bacteria</taxon>
        <taxon>Pseudomonadati</taxon>
        <taxon>Pseudomonadota</taxon>
        <taxon>Gammaproteobacteria</taxon>
        <taxon>Enterobacterales</taxon>
        <taxon>Pectobacteriaceae</taxon>
        <taxon>Dickeya</taxon>
        <taxon>Dickeya parazeae</taxon>
    </lineage>
</organism>
<protein>
    <recommendedName>
        <fullName evidence="3">RpoE-regulated lipoprotein</fullName>
    </recommendedName>
</protein>
<dbReference type="Pfam" id="PF06572">
    <property type="entry name" value="DUF1131"/>
    <property type="match status" value="1"/>
</dbReference>
<dbReference type="EMBL" id="CP001836">
    <property type="protein sequence ID" value="ACZ75675.1"/>
    <property type="molecule type" value="Genomic_DNA"/>
</dbReference>
<keyword evidence="2" id="KW-1185">Reference proteome</keyword>
<dbReference type="InterPro" id="IPR010938">
    <property type="entry name" value="DUF1131"/>
</dbReference>
<dbReference type="KEGG" id="ddc:Dd586_0787"/>
<accession>D2BT38</accession>
<dbReference type="NCBIfam" id="NF007990">
    <property type="entry name" value="PRK10718.1"/>
    <property type="match status" value="1"/>
</dbReference>
<proteinExistence type="predicted"/>
<sequence>MVILAPLCAPWITPREYLRHFLPGADSNSQHIKADDCESAPFYVEESSVTKVRPLFLAFPLLLAGCSTLSSFSWSSLSPFNWFGHRLTVSDAGVGDINAATPMLESELDKALNGDYRLRGGMETRNGKLVSIYEALKDDSVRLEISGAPKGQVKQVTVMDKAVASEWGVKIGDEFSSLYSKAFGVCQPGQGADARSVECVAPQGKHVSYLFSGDWNGPEGLMPSDDILKDWKVTKIVWHAQGRE</sequence>
<dbReference type="STRING" id="590409.Dd586_0787"/>
<dbReference type="eggNOG" id="ENOG502ZC5Z">
    <property type="taxonomic scope" value="Bacteria"/>
</dbReference>
<evidence type="ECO:0008006" key="3">
    <source>
        <dbReference type="Google" id="ProtNLM"/>
    </source>
</evidence>